<name>A0A918D1J7_9ACTN</name>
<evidence type="ECO:0000259" key="2">
    <source>
        <dbReference type="PROSITE" id="PS50921"/>
    </source>
</evidence>
<dbReference type="SMART" id="SM01012">
    <property type="entry name" value="ANTAR"/>
    <property type="match status" value="1"/>
</dbReference>
<reference evidence="3 4" key="1">
    <citation type="journal article" date="2014" name="Int. J. Syst. Evol. Microbiol.">
        <title>Complete genome sequence of Corynebacterium casei LMG S-19264T (=DSM 44701T), isolated from a smear-ripened cheese.</title>
        <authorList>
            <consortium name="US DOE Joint Genome Institute (JGI-PGF)"/>
            <person name="Walter F."/>
            <person name="Albersmeier A."/>
            <person name="Kalinowski J."/>
            <person name="Ruckert C."/>
        </authorList>
    </citation>
    <scope>NUCLEOTIDE SEQUENCE [LARGE SCALE GENOMIC DNA]</scope>
    <source>
        <strain evidence="3 4">CGMCC 4.7111</strain>
    </source>
</reference>
<dbReference type="InterPro" id="IPR036388">
    <property type="entry name" value="WH-like_DNA-bd_sf"/>
</dbReference>
<proteinExistence type="predicted"/>
<accession>A0A918D1J7</accession>
<dbReference type="InterPro" id="IPR011006">
    <property type="entry name" value="CheY-like_superfamily"/>
</dbReference>
<evidence type="ECO:0000256" key="1">
    <source>
        <dbReference type="SAM" id="MobiDB-lite"/>
    </source>
</evidence>
<evidence type="ECO:0000313" key="3">
    <source>
        <dbReference type="EMBL" id="GGN57586.1"/>
    </source>
</evidence>
<dbReference type="PROSITE" id="PS50921">
    <property type="entry name" value="ANTAR"/>
    <property type="match status" value="1"/>
</dbReference>
<dbReference type="Pfam" id="PF03861">
    <property type="entry name" value="ANTAR"/>
    <property type="match status" value="1"/>
</dbReference>
<dbReference type="Proteomes" id="UP000600365">
    <property type="component" value="Unassembled WGS sequence"/>
</dbReference>
<dbReference type="EMBL" id="BMMM01000003">
    <property type="protein sequence ID" value="GGN57586.1"/>
    <property type="molecule type" value="Genomic_DNA"/>
</dbReference>
<evidence type="ECO:0000313" key="4">
    <source>
        <dbReference type="Proteomes" id="UP000600365"/>
    </source>
</evidence>
<feature type="domain" description="ANTAR" evidence="2">
    <location>
        <begin position="50"/>
        <end position="111"/>
    </location>
</feature>
<protein>
    <recommendedName>
        <fullName evidence="2">ANTAR domain-containing protein</fullName>
    </recommendedName>
</protein>
<dbReference type="GO" id="GO:0003723">
    <property type="term" value="F:RNA binding"/>
    <property type="evidence" value="ECO:0007669"/>
    <property type="project" value="InterPro"/>
</dbReference>
<dbReference type="AlphaFoldDB" id="A0A918D1J7"/>
<dbReference type="SUPFAM" id="SSF52172">
    <property type="entry name" value="CheY-like"/>
    <property type="match status" value="1"/>
</dbReference>
<gene>
    <name evidence="3" type="ORF">GCM10011579_019950</name>
</gene>
<comment type="caution">
    <text evidence="3">The sequence shown here is derived from an EMBL/GenBank/DDBJ whole genome shotgun (WGS) entry which is preliminary data.</text>
</comment>
<organism evidence="3 4">
    <name type="scientific">Streptomyces albiflavescens</name>
    <dbReference type="NCBI Taxonomy" id="1623582"/>
    <lineage>
        <taxon>Bacteria</taxon>
        <taxon>Bacillati</taxon>
        <taxon>Actinomycetota</taxon>
        <taxon>Actinomycetes</taxon>
        <taxon>Kitasatosporales</taxon>
        <taxon>Streptomycetaceae</taxon>
        <taxon>Streptomyces</taxon>
    </lineage>
</organism>
<feature type="region of interest" description="Disordered" evidence="1">
    <location>
        <begin position="1"/>
        <end position="47"/>
    </location>
</feature>
<dbReference type="Gene3D" id="1.10.10.10">
    <property type="entry name" value="Winged helix-like DNA-binding domain superfamily/Winged helix DNA-binding domain"/>
    <property type="match status" value="1"/>
</dbReference>
<sequence>MLDRRGAPARAGVPPPALARIPSSGDDGLEGRGPTLEGTMNQNAKEPDRIVELREEIDQLKEAVTSHAVVDQAIGMMVALGRVTPDQGWAVLREVSQHTNIKLRTIAEMIIVWGQKGDLSPDVRAVLEDTLDKYGPAQIPDSPSTP</sequence>
<dbReference type="InterPro" id="IPR005561">
    <property type="entry name" value="ANTAR"/>
</dbReference>
<keyword evidence="4" id="KW-1185">Reference proteome</keyword>